<accession>A0A7V5Y069</accession>
<organism evidence="3">
    <name type="scientific">candidate division WOR-3 bacterium</name>
    <dbReference type="NCBI Taxonomy" id="2052148"/>
    <lineage>
        <taxon>Bacteria</taxon>
        <taxon>Bacteria division WOR-3</taxon>
    </lineage>
</organism>
<comment type="caution">
    <text evidence="3">The sequence shown here is derived from an EMBL/GenBank/DDBJ whole genome shotgun (WGS) entry which is preliminary data.</text>
</comment>
<evidence type="ECO:0000313" key="3">
    <source>
        <dbReference type="EMBL" id="HHR48508.1"/>
    </source>
</evidence>
<feature type="domain" description="Glycosyl transferase family 1" evidence="2">
    <location>
        <begin position="214"/>
        <end position="363"/>
    </location>
</feature>
<dbReference type="SUPFAM" id="SSF53756">
    <property type="entry name" value="UDP-Glycosyltransferase/glycogen phosphorylase"/>
    <property type="match status" value="1"/>
</dbReference>
<keyword evidence="1 3" id="KW-0808">Transferase</keyword>
<evidence type="ECO:0000259" key="2">
    <source>
        <dbReference type="Pfam" id="PF00534"/>
    </source>
</evidence>
<dbReference type="PANTHER" id="PTHR46401:SF2">
    <property type="entry name" value="GLYCOSYLTRANSFERASE WBBK-RELATED"/>
    <property type="match status" value="1"/>
</dbReference>
<dbReference type="EMBL" id="DTHS01000018">
    <property type="protein sequence ID" value="HHR48508.1"/>
    <property type="molecule type" value="Genomic_DNA"/>
</dbReference>
<dbReference type="GO" id="GO:0016757">
    <property type="term" value="F:glycosyltransferase activity"/>
    <property type="evidence" value="ECO:0007669"/>
    <property type="project" value="InterPro"/>
</dbReference>
<dbReference type="AlphaFoldDB" id="A0A7V5Y069"/>
<dbReference type="InterPro" id="IPR001296">
    <property type="entry name" value="Glyco_trans_1"/>
</dbReference>
<dbReference type="PANTHER" id="PTHR46401">
    <property type="entry name" value="GLYCOSYLTRANSFERASE WBBK-RELATED"/>
    <property type="match status" value="1"/>
</dbReference>
<gene>
    <name evidence="3" type="ORF">ENV79_02545</name>
</gene>
<dbReference type="Pfam" id="PF00534">
    <property type="entry name" value="Glycos_transf_1"/>
    <property type="match status" value="1"/>
</dbReference>
<name>A0A7V5Y069_UNCW3</name>
<evidence type="ECO:0000256" key="1">
    <source>
        <dbReference type="ARBA" id="ARBA00022679"/>
    </source>
</evidence>
<sequence>MKKILFLCELLPFHIIAGRPWFLAQALSKKGFSPIFFGLSPNPLKYFSERKFNAQKFWEIFKLNRYYQKNIKFYSLPRYLPLRYVFLHKFYNSLVLPNLFFSKFKELAKEAIIYTQNPVWFWVIDKLVKTPIIYDRIDDLKVFFPLEKTKAFFEEIELKLLKKATIVFSICENVEKELIKKYPRIKIINLPNAVPEEWYYLYDKKIDFSLLFPFEEKKLKRPIIGFIGSLFWWVDFDLIEYCLQKFPETTFLFVGPYREEAMRLFKYKNIIFLGPKPYSLVPYYIKIFDVCLIPFKQDEVAFNSDPIKIYEYLALGKPIVSTFLGTSDKNISEFVYFAKNKEDFVKNIEKALKENDQALAEKRREYVFQNHTWEKRAETIINILNLLK</sequence>
<dbReference type="GO" id="GO:0009103">
    <property type="term" value="P:lipopolysaccharide biosynthetic process"/>
    <property type="evidence" value="ECO:0007669"/>
    <property type="project" value="TreeGrafter"/>
</dbReference>
<reference evidence="3" key="1">
    <citation type="journal article" date="2020" name="mSystems">
        <title>Genome- and Community-Level Interaction Insights into Carbon Utilization and Element Cycling Functions of Hydrothermarchaeota in Hydrothermal Sediment.</title>
        <authorList>
            <person name="Zhou Z."/>
            <person name="Liu Y."/>
            <person name="Xu W."/>
            <person name="Pan J."/>
            <person name="Luo Z.H."/>
            <person name="Li M."/>
        </authorList>
    </citation>
    <scope>NUCLEOTIDE SEQUENCE [LARGE SCALE GENOMIC DNA]</scope>
    <source>
        <strain evidence="3">SpSt-791</strain>
    </source>
</reference>
<proteinExistence type="predicted"/>
<protein>
    <submittedName>
        <fullName evidence="3">Glycosyltransferase</fullName>
    </submittedName>
</protein>
<dbReference type="Gene3D" id="3.40.50.2000">
    <property type="entry name" value="Glycogen Phosphorylase B"/>
    <property type="match status" value="2"/>
</dbReference>